<dbReference type="RefSeq" id="WP_012908795.1">
    <property type="nucleotide sequence ID" value="NZ_CAJTBI010000003.1"/>
</dbReference>
<sequence length="93" mass="10262">MSENTNAALGRALADIQFPVSEDKGDTTQVTVRLNNFNNVRLSAYCQLSGKSKNDVINLMIQIGVDTLLEKMKDEAPNSYNVFNNLCHEIGQA</sequence>
<accession>A0A482PJY9</accession>
<name>A0A482PJY9_CITRO</name>
<dbReference type="AlphaFoldDB" id="A0A482PJY9"/>
<protein>
    <submittedName>
        <fullName evidence="1">Uncharacterized protein</fullName>
    </submittedName>
</protein>
<evidence type="ECO:0000313" key="1">
    <source>
        <dbReference type="EMBL" id="QBY31145.1"/>
    </source>
</evidence>
<reference evidence="1" key="1">
    <citation type="submission" date="2019-03" db="EMBL/GenBank/DDBJ databases">
        <title>Complete genome sequence of enteropathogenic Citrobacter rodentium strain DBS100.</title>
        <authorList>
            <person name="Popov G."/>
            <person name="Fiebig A."/>
            <person name="Shideler S."/>
            <person name="Coombes B."/>
            <person name="Savchenko A."/>
        </authorList>
    </citation>
    <scope>NUCLEOTIDE SEQUENCE</scope>
    <source>
        <strain evidence="1">DBS100</strain>
    </source>
</reference>
<dbReference type="EMBL" id="CP038008">
    <property type="protein sequence ID" value="QBY31145.1"/>
    <property type="molecule type" value="Genomic_DNA"/>
</dbReference>
<proteinExistence type="predicted"/>
<organism evidence="1">
    <name type="scientific">Citrobacter rodentium</name>
    <dbReference type="NCBI Taxonomy" id="67825"/>
    <lineage>
        <taxon>Bacteria</taxon>
        <taxon>Pseudomonadati</taxon>
        <taxon>Pseudomonadota</taxon>
        <taxon>Gammaproteobacteria</taxon>
        <taxon>Enterobacterales</taxon>
        <taxon>Enterobacteriaceae</taxon>
        <taxon>Citrobacter</taxon>
    </lineage>
</organism>
<gene>
    <name evidence="1" type="ORF">E2R62_21525</name>
</gene>